<proteinExistence type="predicted"/>
<dbReference type="RefSeq" id="WP_159462655.1">
    <property type="nucleotide sequence ID" value="NZ_FCOJ02000091.1"/>
</dbReference>
<dbReference type="Proteomes" id="UP000054596">
    <property type="component" value="Unassembled WGS sequence"/>
</dbReference>
<sequence>MVEFIAQMRHFPQDFIRSRNVRASMAGAIVCYLHARSLYDLNKSYFPEAFDKITPAR</sequence>
<keyword evidence="2" id="KW-1185">Reference proteome</keyword>
<name>A0A158DIW5_9BURK</name>
<evidence type="ECO:0000313" key="2">
    <source>
        <dbReference type="Proteomes" id="UP000054596"/>
    </source>
</evidence>
<comment type="caution">
    <text evidence="1">The sequence shown here is derived from an EMBL/GenBank/DDBJ whole genome shotgun (WGS) entry which is preliminary data.</text>
</comment>
<dbReference type="EMBL" id="FCOJ02000091">
    <property type="protein sequence ID" value="SAK94581.1"/>
    <property type="molecule type" value="Genomic_DNA"/>
</dbReference>
<organism evidence="1 2">
    <name type="scientific">Caballeronia glebae</name>
    <dbReference type="NCBI Taxonomy" id="1777143"/>
    <lineage>
        <taxon>Bacteria</taxon>
        <taxon>Pseudomonadati</taxon>
        <taxon>Pseudomonadota</taxon>
        <taxon>Betaproteobacteria</taxon>
        <taxon>Burkholderiales</taxon>
        <taxon>Burkholderiaceae</taxon>
        <taxon>Caballeronia</taxon>
    </lineage>
</organism>
<protein>
    <submittedName>
        <fullName evidence="1">Uncharacterized protein</fullName>
    </submittedName>
</protein>
<evidence type="ECO:0000313" key="1">
    <source>
        <dbReference type="EMBL" id="SAK94581.1"/>
    </source>
</evidence>
<reference evidence="1" key="1">
    <citation type="submission" date="2016-01" db="EMBL/GenBank/DDBJ databases">
        <authorList>
            <person name="Peeters C."/>
        </authorList>
    </citation>
    <scope>NUCLEOTIDE SEQUENCE [LARGE SCALE GENOMIC DNA]</scope>
    <source>
        <strain evidence="1">LMG 29325</strain>
    </source>
</reference>
<gene>
    <name evidence="1" type="ORF">AWB82_06819</name>
</gene>
<dbReference type="AlphaFoldDB" id="A0A158DIW5"/>
<accession>A0A158DIW5</accession>